<name>A0A167CQF1_COLIC</name>
<evidence type="ECO:0000313" key="2">
    <source>
        <dbReference type="EMBL" id="KZL82896.1"/>
    </source>
</evidence>
<protein>
    <submittedName>
        <fullName evidence="2">Uncharacterized protein</fullName>
    </submittedName>
</protein>
<evidence type="ECO:0000256" key="1">
    <source>
        <dbReference type="SAM" id="MobiDB-lite"/>
    </source>
</evidence>
<reference evidence="2 3" key="1">
    <citation type="submission" date="2015-06" db="EMBL/GenBank/DDBJ databases">
        <title>Survival trade-offs in plant roots during colonization by closely related pathogenic and mutualistic fungi.</title>
        <authorList>
            <person name="Hacquard S."/>
            <person name="Kracher B."/>
            <person name="Hiruma K."/>
            <person name="Weinman A."/>
            <person name="Muench P."/>
            <person name="Garrido Oter R."/>
            <person name="Ver Loren van Themaat E."/>
            <person name="Dallerey J.-F."/>
            <person name="Damm U."/>
            <person name="Henrissat B."/>
            <person name="Lespinet O."/>
            <person name="Thon M."/>
            <person name="Kemen E."/>
            <person name="McHardy A.C."/>
            <person name="Schulze-Lefert P."/>
            <person name="O'Connell R.J."/>
        </authorList>
    </citation>
    <scope>NUCLEOTIDE SEQUENCE [LARGE SCALE GENOMIC DNA]</scope>
    <source>
        <strain evidence="2 3">MAFF 238704</strain>
    </source>
</reference>
<proteinExistence type="predicted"/>
<feature type="compositionally biased region" description="Low complexity" evidence="1">
    <location>
        <begin position="76"/>
        <end position="88"/>
    </location>
</feature>
<gene>
    <name evidence="2" type="ORF">CI238_11993</name>
</gene>
<keyword evidence="3" id="KW-1185">Reference proteome</keyword>
<comment type="caution">
    <text evidence="2">The sequence shown here is derived from an EMBL/GenBank/DDBJ whole genome shotgun (WGS) entry which is preliminary data.</text>
</comment>
<dbReference type="EMBL" id="LFIW01001260">
    <property type="protein sequence ID" value="KZL82896.1"/>
    <property type="molecule type" value="Genomic_DNA"/>
</dbReference>
<feature type="region of interest" description="Disordered" evidence="1">
    <location>
        <begin position="69"/>
        <end position="99"/>
    </location>
</feature>
<sequence length="111" mass="12167">MAAAVEAGSNYPARCASIQYRLHPSQSPSAESLRLLRVHHSFFPAILITVYLRPTTNLFPPKRLLDKQPGIRLRGAPSHSPSPASAALRSDRSRRSPIAATTVMDQLPLEL</sequence>
<dbReference type="Proteomes" id="UP000076584">
    <property type="component" value="Unassembled WGS sequence"/>
</dbReference>
<organism evidence="2 3">
    <name type="scientific">Colletotrichum incanum</name>
    <name type="common">Soybean anthracnose fungus</name>
    <dbReference type="NCBI Taxonomy" id="1573173"/>
    <lineage>
        <taxon>Eukaryota</taxon>
        <taxon>Fungi</taxon>
        <taxon>Dikarya</taxon>
        <taxon>Ascomycota</taxon>
        <taxon>Pezizomycotina</taxon>
        <taxon>Sordariomycetes</taxon>
        <taxon>Hypocreomycetidae</taxon>
        <taxon>Glomerellales</taxon>
        <taxon>Glomerellaceae</taxon>
        <taxon>Colletotrichum</taxon>
        <taxon>Colletotrichum spaethianum species complex</taxon>
    </lineage>
</organism>
<accession>A0A167CQF1</accession>
<dbReference type="AlphaFoldDB" id="A0A167CQF1"/>
<evidence type="ECO:0000313" key="3">
    <source>
        <dbReference type="Proteomes" id="UP000076584"/>
    </source>
</evidence>